<comment type="caution">
    <text evidence="1">The sequence shown here is derived from an EMBL/GenBank/DDBJ whole genome shotgun (WGS) entry which is preliminary data.</text>
</comment>
<dbReference type="EMBL" id="VSRR010136659">
    <property type="protein sequence ID" value="MPD03559.1"/>
    <property type="molecule type" value="Genomic_DNA"/>
</dbReference>
<organism evidence="1 2">
    <name type="scientific">Portunus trituberculatus</name>
    <name type="common">Swimming crab</name>
    <name type="synonym">Neptunus trituberculatus</name>
    <dbReference type="NCBI Taxonomy" id="210409"/>
    <lineage>
        <taxon>Eukaryota</taxon>
        <taxon>Metazoa</taxon>
        <taxon>Ecdysozoa</taxon>
        <taxon>Arthropoda</taxon>
        <taxon>Crustacea</taxon>
        <taxon>Multicrustacea</taxon>
        <taxon>Malacostraca</taxon>
        <taxon>Eumalacostraca</taxon>
        <taxon>Eucarida</taxon>
        <taxon>Decapoda</taxon>
        <taxon>Pleocyemata</taxon>
        <taxon>Brachyura</taxon>
        <taxon>Eubrachyura</taxon>
        <taxon>Portunoidea</taxon>
        <taxon>Portunidae</taxon>
        <taxon>Portuninae</taxon>
        <taxon>Portunus</taxon>
    </lineage>
</organism>
<accession>A0A5B7KET6</accession>
<gene>
    <name evidence="1" type="ORF">E2C01_099199</name>
</gene>
<evidence type="ECO:0000313" key="2">
    <source>
        <dbReference type="Proteomes" id="UP000324222"/>
    </source>
</evidence>
<keyword evidence="2" id="KW-1185">Reference proteome</keyword>
<sequence length="77" mass="7998">MVLDEAVAISIEAQVDLADTADYDIPLLAAVLAGLAAAVNRGMEEGKVKPLGLIRCVTSVSSDRLGDLNSGAEDWRG</sequence>
<protein>
    <submittedName>
        <fullName evidence="1">Uncharacterized protein</fullName>
    </submittedName>
</protein>
<reference evidence="1 2" key="1">
    <citation type="submission" date="2019-05" db="EMBL/GenBank/DDBJ databases">
        <title>Another draft genome of Portunus trituberculatus and its Hox gene families provides insights of decapod evolution.</title>
        <authorList>
            <person name="Jeong J.-H."/>
            <person name="Song I."/>
            <person name="Kim S."/>
            <person name="Choi T."/>
            <person name="Kim D."/>
            <person name="Ryu S."/>
            <person name="Kim W."/>
        </authorList>
    </citation>
    <scope>NUCLEOTIDE SEQUENCE [LARGE SCALE GENOMIC DNA]</scope>
    <source>
        <tissue evidence="1">Muscle</tissue>
    </source>
</reference>
<dbReference type="Proteomes" id="UP000324222">
    <property type="component" value="Unassembled WGS sequence"/>
</dbReference>
<name>A0A5B7KET6_PORTR</name>
<evidence type="ECO:0000313" key="1">
    <source>
        <dbReference type="EMBL" id="MPD03559.1"/>
    </source>
</evidence>
<dbReference type="AlphaFoldDB" id="A0A5B7KET6"/>
<proteinExistence type="predicted"/>